<comment type="similarity">
    <text evidence="8">Belongs to the class I-like SAM-binding methyltransferase superfamily. C5-methyltransferase family.</text>
</comment>
<dbReference type="InterPro" id="IPR001525">
    <property type="entry name" value="C5_MeTfrase"/>
</dbReference>
<dbReference type="Gene3D" id="3.40.50.150">
    <property type="entry name" value="Vaccinia Virus protein VP39"/>
    <property type="match status" value="1"/>
</dbReference>
<evidence type="ECO:0000313" key="10">
    <source>
        <dbReference type="Proteomes" id="UP001057427"/>
    </source>
</evidence>
<evidence type="ECO:0000256" key="6">
    <source>
        <dbReference type="ARBA" id="ARBA00023280"/>
    </source>
</evidence>
<evidence type="ECO:0000256" key="8">
    <source>
        <dbReference type="PROSITE-ProRule" id="PRU01016"/>
    </source>
</evidence>
<dbReference type="PANTHER" id="PTHR10629:SF52">
    <property type="entry name" value="DNA (CYTOSINE-5)-METHYLTRANSFERASE 1"/>
    <property type="match status" value="1"/>
</dbReference>
<dbReference type="InterPro" id="IPR029063">
    <property type="entry name" value="SAM-dependent_MTases_sf"/>
</dbReference>
<dbReference type="PROSITE" id="PS51679">
    <property type="entry name" value="SAM_MT_C5"/>
    <property type="match status" value="1"/>
</dbReference>
<evidence type="ECO:0000256" key="3">
    <source>
        <dbReference type="ARBA" id="ARBA00022632"/>
    </source>
</evidence>
<keyword evidence="4 8" id="KW-0808">Transferase</keyword>
<keyword evidence="7" id="KW-1258">Restriction-modification system evasion by virus</keyword>
<dbReference type="SUPFAM" id="SSF53335">
    <property type="entry name" value="S-adenosyl-L-methionine-dependent methyltransferases"/>
    <property type="match status" value="1"/>
</dbReference>
<sequence>MPDITAPIRFATVCSGVEAVSLAWEPQGFEPIFYSEIEAFPNAVLKHHWPDVPNLGDLTRIDGTVWADKVDVFWASFPCQDFSVAGKQASIMGANGALTLGGLRLVDEIDPKVFCYENVEGLLTDDHNAFGYLLGALCGEFGPLEPPRSGWTDAGYVSGPRRTIAWRLLDAQHFGVPQSRKRVVLVACPRTSGVDPRDILHEGHAEGDSLEQRAQRRANAIGADEEGALALRVAIRGRTINDFSGQQIEVGNDIANCLRTAGGGGSIGLVLTPEGDLRKLSPLECERLQGMPDNHTLIPGASATQRYDAIGNSLAVPMVAWIGARIKEALA</sequence>
<evidence type="ECO:0000256" key="5">
    <source>
        <dbReference type="ARBA" id="ARBA00022691"/>
    </source>
</evidence>
<keyword evidence="10" id="KW-1185">Reference proteome</keyword>
<feature type="active site" evidence="8">
    <location>
        <position position="79"/>
    </location>
</feature>
<dbReference type="EMBL" id="ON529858">
    <property type="protein sequence ID" value="UTC29912.1"/>
    <property type="molecule type" value="Genomic_DNA"/>
</dbReference>
<dbReference type="GO" id="GO:0099018">
    <property type="term" value="P:symbiont-mediated evasion of host restriction-modification system"/>
    <property type="evidence" value="ECO:0007669"/>
    <property type="project" value="UniProtKB-KW"/>
</dbReference>
<protein>
    <recommendedName>
        <fullName evidence="1">DNA (cytosine-5-)-methyltransferase</fullName>
        <ecNumber evidence="1">2.1.1.37</ecNumber>
    </recommendedName>
</protein>
<keyword evidence="2 8" id="KW-0489">Methyltransferase</keyword>
<dbReference type="GO" id="GO:0003677">
    <property type="term" value="F:DNA binding"/>
    <property type="evidence" value="ECO:0007669"/>
    <property type="project" value="TreeGrafter"/>
</dbReference>
<dbReference type="EC" id="2.1.1.37" evidence="1"/>
<evidence type="ECO:0000256" key="1">
    <source>
        <dbReference type="ARBA" id="ARBA00011975"/>
    </source>
</evidence>
<dbReference type="GO" id="GO:0044027">
    <property type="term" value="P:negative regulation of gene expression via chromosomal CpG island methylation"/>
    <property type="evidence" value="ECO:0007669"/>
    <property type="project" value="TreeGrafter"/>
</dbReference>
<dbReference type="InterPro" id="IPR018117">
    <property type="entry name" value="C5_DNA_meth_AS"/>
</dbReference>
<evidence type="ECO:0000256" key="2">
    <source>
        <dbReference type="ARBA" id="ARBA00022603"/>
    </source>
</evidence>
<name>A0A9E7N7C2_9CAUD</name>
<proteinExistence type="inferred from homology"/>
<dbReference type="Pfam" id="PF00145">
    <property type="entry name" value="DNA_methylase"/>
    <property type="match status" value="1"/>
</dbReference>
<dbReference type="InterPro" id="IPR050390">
    <property type="entry name" value="C5-Methyltransferase"/>
</dbReference>
<evidence type="ECO:0000256" key="4">
    <source>
        <dbReference type="ARBA" id="ARBA00022679"/>
    </source>
</evidence>
<keyword evidence="6" id="KW-0899">Viral immunoevasion</keyword>
<keyword evidence="3" id="KW-0945">Host-virus interaction</keyword>
<evidence type="ECO:0000256" key="7">
    <source>
        <dbReference type="ARBA" id="ARBA00033479"/>
    </source>
</evidence>
<dbReference type="PROSITE" id="PS00094">
    <property type="entry name" value="C5_MTASE_1"/>
    <property type="match status" value="1"/>
</dbReference>
<dbReference type="PRINTS" id="PR00105">
    <property type="entry name" value="C5METTRFRASE"/>
</dbReference>
<gene>
    <name evidence="9" type="ORF">BAJUN_03060</name>
</gene>
<dbReference type="PANTHER" id="PTHR10629">
    <property type="entry name" value="CYTOSINE-SPECIFIC METHYLTRANSFERASE"/>
    <property type="match status" value="1"/>
</dbReference>
<dbReference type="GO" id="GO:0032259">
    <property type="term" value="P:methylation"/>
    <property type="evidence" value="ECO:0007669"/>
    <property type="project" value="UniProtKB-KW"/>
</dbReference>
<accession>A0A9E7N7C2</accession>
<dbReference type="Proteomes" id="UP001057427">
    <property type="component" value="Segment"/>
</dbReference>
<keyword evidence="5 8" id="KW-0949">S-adenosyl-L-methionine</keyword>
<reference evidence="9" key="1">
    <citation type="submission" date="2022-05" db="EMBL/GenBank/DDBJ databases">
        <authorList>
            <person name="Friedrich I."/>
            <person name="Poehlein A."/>
            <person name="Schneider D."/>
            <person name="Hertel R."/>
            <person name="Daniel R."/>
        </authorList>
    </citation>
    <scope>NUCLEOTIDE SEQUENCE</scope>
</reference>
<keyword evidence="3" id="KW-1090">Inhibition of host innate immune response by virus</keyword>
<organism evidence="9 10">
    <name type="scientific">Brevundimonas phage vB_BgoS-Bajun</name>
    <dbReference type="NCBI Taxonomy" id="2948594"/>
    <lineage>
        <taxon>Viruses</taxon>
        <taxon>Duplodnaviria</taxon>
        <taxon>Heunggongvirae</taxon>
        <taxon>Uroviricota</taxon>
        <taxon>Caudoviricetes</taxon>
        <taxon>Dolichocephalovirinae</taxon>
    </lineage>
</organism>
<dbReference type="Gene3D" id="3.90.120.10">
    <property type="entry name" value="DNA Methylase, subunit A, domain 2"/>
    <property type="match status" value="1"/>
</dbReference>
<dbReference type="GO" id="GO:0052170">
    <property type="term" value="P:symbiont-mediated suppression of host innate immune response"/>
    <property type="evidence" value="ECO:0007669"/>
    <property type="project" value="UniProtKB-KW"/>
</dbReference>
<evidence type="ECO:0000313" key="9">
    <source>
        <dbReference type="EMBL" id="UTC29912.1"/>
    </source>
</evidence>
<dbReference type="GO" id="GO:0003886">
    <property type="term" value="F:DNA (cytosine-5-)-methyltransferase activity"/>
    <property type="evidence" value="ECO:0007669"/>
    <property type="project" value="UniProtKB-EC"/>
</dbReference>